<feature type="signal peptide" evidence="1">
    <location>
        <begin position="1"/>
        <end position="21"/>
    </location>
</feature>
<dbReference type="SUPFAM" id="SSF56935">
    <property type="entry name" value="Porins"/>
    <property type="match status" value="1"/>
</dbReference>
<feature type="chain" id="PRO_5046237724" description="Porin domain-containing protein" evidence="1">
    <location>
        <begin position="22"/>
        <end position="396"/>
    </location>
</feature>
<keyword evidence="1" id="KW-0732">Signal</keyword>
<evidence type="ECO:0000256" key="1">
    <source>
        <dbReference type="SAM" id="SignalP"/>
    </source>
</evidence>
<dbReference type="RefSeq" id="WP_336436479.1">
    <property type="nucleotide sequence ID" value="NZ_JBAWKS010000002.1"/>
</dbReference>
<name>A0ABU8EX06_9GAMM</name>
<keyword evidence="3" id="KW-1185">Reference proteome</keyword>
<reference evidence="2 3" key="1">
    <citation type="submission" date="2023-12" db="EMBL/GenBank/DDBJ databases">
        <title>Friends and Foes: Symbiotic and Algicidal bacterial influence on Karenia brevis blooms.</title>
        <authorList>
            <person name="Fei C."/>
            <person name="Mohamed A.R."/>
            <person name="Booker A."/>
            <person name="Arshad M."/>
            <person name="Klass S."/>
            <person name="Ahn S."/>
            <person name="Gilbert P.M."/>
            <person name="Heil C.A."/>
            <person name="Martinez J.M."/>
            <person name="Amin S.A."/>
        </authorList>
    </citation>
    <scope>NUCLEOTIDE SEQUENCE [LARGE SCALE GENOMIC DNA]</scope>
    <source>
        <strain evidence="2 3">CE15</strain>
    </source>
</reference>
<organism evidence="2 3">
    <name type="scientific">Pseudoalteromonas spongiae</name>
    <dbReference type="NCBI Taxonomy" id="298657"/>
    <lineage>
        <taxon>Bacteria</taxon>
        <taxon>Pseudomonadati</taxon>
        <taxon>Pseudomonadota</taxon>
        <taxon>Gammaproteobacteria</taxon>
        <taxon>Alteromonadales</taxon>
        <taxon>Pseudoalteromonadaceae</taxon>
        <taxon>Pseudoalteromonas</taxon>
    </lineage>
</organism>
<dbReference type="Gene3D" id="2.40.160.10">
    <property type="entry name" value="Porin"/>
    <property type="match status" value="1"/>
</dbReference>
<sequence>MKKRYLIASLLLTGFATQSYADIRINGFASIYGGQTLGSDDALYNYTDELDWQNDSLFAVQVSADVMDGLSATAQLLARGSDDFNAEFEWAYLTYEVSENSQLSAGKMRIPFYRYSDFLDVGYAYRWVRPPQSVYNLSFSTYEGLSYLHNSTIGELDSSLQLMVGAVDTDITAVTYSDAAELKDTIGINWSLSNGWLTGRVAYFVSEASIDVSGSSELSGLFNGLQAYGLNQQYNNLAIEEDDAYFAAIGIGIDYNDILFDAEYTQFEIDNSILAKQTQYYVSLGYRMDSVTLSATYEGNDDENSNDQFNQVPRSITGPGGLQIPVVAPGTNPPLYLQDATNLALASQAAKSNAYSFTVRYDFHPSAAFKVEFTHFEDDLSNNDADLVTFGVDLVF</sequence>
<dbReference type="EMBL" id="JBAWKS010000002">
    <property type="protein sequence ID" value="MEI4551513.1"/>
    <property type="molecule type" value="Genomic_DNA"/>
</dbReference>
<accession>A0ABU8EX06</accession>
<proteinExistence type="predicted"/>
<evidence type="ECO:0000313" key="3">
    <source>
        <dbReference type="Proteomes" id="UP001382455"/>
    </source>
</evidence>
<comment type="caution">
    <text evidence="2">The sequence shown here is derived from an EMBL/GenBank/DDBJ whole genome shotgun (WGS) entry which is preliminary data.</text>
</comment>
<evidence type="ECO:0008006" key="4">
    <source>
        <dbReference type="Google" id="ProtNLM"/>
    </source>
</evidence>
<protein>
    <recommendedName>
        <fullName evidence="4">Porin domain-containing protein</fullName>
    </recommendedName>
</protein>
<evidence type="ECO:0000313" key="2">
    <source>
        <dbReference type="EMBL" id="MEI4551513.1"/>
    </source>
</evidence>
<dbReference type="Proteomes" id="UP001382455">
    <property type="component" value="Unassembled WGS sequence"/>
</dbReference>
<gene>
    <name evidence="2" type="ORF">WAE96_17685</name>
</gene>
<dbReference type="InterPro" id="IPR023614">
    <property type="entry name" value="Porin_dom_sf"/>
</dbReference>